<dbReference type="AlphaFoldDB" id="A0A2G9YRC8"/>
<dbReference type="EMBL" id="PCRM01000017">
    <property type="protein sequence ID" value="PIP21795.1"/>
    <property type="molecule type" value="Genomic_DNA"/>
</dbReference>
<evidence type="ECO:0000256" key="1">
    <source>
        <dbReference type="SAM" id="Phobius"/>
    </source>
</evidence>
<keyword evidence="1" id="KW-0812">Transmembrane</keyword>
<dbReference type="Gene3D" id="2.60.40.10">
    <property type="entry name" value="Immunoglobulins"/>
    <property type="match status" value="2"/>
</dbReference>
<name>A0A2G9YRC8_9BACT</name>
<gene>
    <name evidence="2" type="ORF">COX39_01130</name>
</gene>
<comment type="caution">
    <text evidence="2">The sequence shown here is derived from an EMBL/GenBank/DDBJ whole genome shotgun (WGS) entry which is preliminary data.</text>
</comment>
<evidence type="ECO:0000313" key="3">
    <source>
        <dbReference type="Proteomes" id="UP000231567"/>
    </source>
</evidence>
<feature type="transmembrane region" description="Helical" evidence="1">
    <location>
        <begin position="14"/>
        <end position="30"/>
    </location>
</feature>
<organism evidence="2 3">
    <name type="scientific">Candidatus Nealsonbacteria bacterium CG23_combo_of_CG06-09_8_20_14_all_40_13</name>
    <dbReference type="NCBI Taxonomy" id="1974724"/>
    <lineage>
        <taxon>Bacteria</taxon>
        <taxon>Candidatus Nealsoniibacteriota</taxon>
    </lineage>
</organism>
<evidence type="ECO:0008006" key="4">
    <source>
        <dbReference type="Google" id="ProtNLM"/>
    </source>
</evidence>
<protein>
    <recommendedName>
        <fullName evidence="4">Next to BRCA1 central domain-containing protein</fullName>
    </recommendedName>
</protein>
<dbReference type="InterPro" id="IPR013783">
    <property type="entry name" value="Ig-like_fold"/>
</dbReference>
<evidence type="ECO:0000313" key="2">
    <source>
        <dbReference type="EMBL" id="PIP21795.1"/>
    </source>
</evidence>
<proteinExistence type="predicted"/>
<sequence length="496" mass="54991">MKKEGQIKQFVKKILFYALAAIILAAIFVVQPPTAPKAQAGGFDSSNLIDDAVFINRDSLTLQGIQDFLSQKGGFLASYSEGGRSAAQIIFDAAAGRSSETPTSLNGITVNSATGTVNPYVILTTLQKEQSLITMTSRNDDVLRKAMGYGCPDSGSCNPSYAGFTRQVEWGAWQLRYNYERAQGYGFGDYQVGQGFCFSDWNGTNCGTFGNRATSALYRYTPHVYNGNINFWSLFNQYSKSYSASYADQNGYPTLMAGQSYNFVLSLRNSGTMTWDKNTVRLGTDRSRDRVSAFVREGDGPSGWMSPQRVVMQQASVAPGETATFSFWMQVPSNLPAGTYREYFRPVADNIMWMEDMGIFWDVKVITLPDAYHYAYIGQSGYPTLSAGQSNNFTLTVKNTGSITWQQSIVHLGTDRPKNRISDLIREGDGPSGWISPDRIKMQQGSVAPGETATFSFWMKIPAGQPVNTYSEYFRVVADGITWLEDYGIYWNVAVR</sequence>
<dbReference type="Proteomes" id="UP000231567">
    <property type="component" value="Unassembled WGS sequence"/>
</dbReference>
<keyword evidence="1" id="KW-1133">Transmembrane helix</keyword>
<reference evidence="2 3" key="1">
    <citation type="submission" date="2017-09" db="EMBL/GenBank/DDBJ databases">
        <title>Depth-based differentiation of microbial function through sediment-hosted aquifers and enrichment of novel symbionts in the deep terrestrial subsurface.</title>
        <authorList>
            <person name="Probst A.J."/>
            <person name="Ladd B."/>
            <person name="Jarett J.K."/>
            <person name="Geller-Mcgrath D.E."/>
            <person name="Sieber C.M."/>
            <person name="Emerson J.B."/>
            <person name="Anantharaman K."/>
            <person name="Thomas B.C."/>
            <person name="Malmstrom R."/>
            <person name="Stieglmeier M."/>
            <person name="Klingl A."/>
            <person name="Woyke T."/>
            <person name="Ryan C.M."/>
            <person name="Banfield J.F."/>
        </authorList>
    </citation>
    <scope>NUCLEOTIDE SEQUENCE [LARGE SCALE GENOMIC DNA]</scope>
    <source>
        <strain evidence="2">CG23_combo_of_CG06-09_8_20_14_all_40_13</strain>
    </source>
</reference>
<accession>A0A2G9YRC8</accession>
<keyword evidence="1" id="KW-0472">Membrane</keyword>